<comment type="cofactor">
    <cofactor evidence="7">
        <name>Zn(2+)</name>
        <dbReference type="ChEBI" id="CHEBI:29105"/>
    </cofactor>
    <text evidence="7">Binds 2 zinc ions per subunit.</text>
</comment>
<feature type="binding site" evidence="7">
    <location>
        <position position="25"/>
    </location>
    <ligand>
        <name>substrate</name>
    </ligand>
</feature>
<comment type="subunit">
    <text evidence="7">Homodimer.</text>
</comment>
<feature type="binding site" evidence="7">
    <location>
        <position position="166"/>
    </location>
    <ligand>
        <name>Zn(2+)</name>
        <dbReference type="ChEBI" id="CHEBI:29105"/>
        <label>2</label>
    </ligand>
</feature>
<gene>
    <name evidence="7 8" type="primary">kynB</name>
    <name evidence="8" type="ORF">ACFFHM_13630</name>
</gene>
<dbReference type="EC" id="3.5.1.9" evidence="7"/>
<evidence type="ECO:0000256" key="1">
    <source>
        <dbReference type="ARBA" id="ARBA00002204"/>
    </source>
</evidence>
<dbReference type="HAMAP" id="MF_01969">
    <property type="entry name" value="KynB"/>
    <property type="match status" value="1"/>
</dbReference>
<feature type="binding site" evidence="7">
    <location>
        <position position="178"/>
    </location>
    <ligand>
        <name>Zn(2+)</name>
        <dbReference type="ChEBI" id="CHEBI:29105"/>
        <label>2</label>
    </ligand>
</feature>
<keyword evidence="3 7" id="KW-0378">Hydrolase</keyword>
<feature type="binding site" evidence="7">
    <location>
        <position position="59"/>
    </location>
    <ligand>
        <name>Zn(2+)</name>
        <dbReference type="ChEBI" id="CHEBI:29105"/>
        <label>1</label>
    </ligand>
</feature>
<dbReference type="Pfam" id="PF04199">
    <property type="entry name" value="Cyclase"/>
    <property type="match status" value="1"/>
</dbReference>
<dbReference type="InterPro" id="IPR037175">
    <property type="entry name" value="KFase_sf"/>
</dbReference>
<accession>A0ABV6KDW5</accession>
<dbReference type="SUPFAM" id="SSF102198">
    <property type="entry name" value="Putative cyclase"/>
    <property type="match status" value="1"/>
</dbReference>
<name>A0ABV6KDW5_9BACI</name>
<dbReference type="EMBL" id="JBHLUX010000035">
    <property type="protein sequence ID" value="MFC0471504.1"/>
    <property type="molecule type" value="Genomic_DNA"/>
</dbReference>
<feature type="active site" description="Proton donor/acceptor" evidence="7">
    <location>
        <position position="65"/>
    </location>
</feature>
<evidence type="ECO:0000256" key="4">
    <source>
        <dbReference type="ARBA" id="ARBA00022833"/>
    </source>
</evidence>
<reference evidence="8 9" key="1">
    <citation type="submission" date="2024-09" db="EMBL/GenBank/DDBJ databases">
        <authorList>
            <person name="Sun Q."/>
            <person name="Mori K."/>
        </authorList>
    </citation>
    <scope>NUCLEOTIDE SEQUENCE [LARGE SCALE GENOMIC DNA]</scope>
    <source>
        <strain evidence="8 9">NCAIM B.02610</strain>
    </source>
</reference>
<evidence type="ECO:0000256" key="2">
    <source>
        <dbReference type="ARBA" id="ARBA00022723"/>
    </source>
</evidence>
<dbReference type="Proteomes" id="UP001589838">
    <property type="component" value="Unassembled WGS sequence"/>
</dbReference>
<evidence type="ECO:0000256" key="5">
    <source>
        <dbReference type="ARBA" id="ARBA00023079"/>
    </source>
</evidence>
<evidence type="ECO:0000256" key="3">
    <source>
        <dbReference type="ARBA" id="ARBA00022801"/>
    </source>
</evidence>
<dbReference type="RefSeq" id="WP_335962112.1">
    <property type="nucleotide sequence ID" value="NZ_JAXBLX010000024.1"/>
</dbReference>
<keyword evidence="4 7" id="KW-0862">Zinc</keyword>
<feature type="binding site" evidence="7">
    <location>
        <position position="55"/>
    </location>
    <ligand>
        <name>Zn(2+)</name>
        <dbReference type="ChEBI" id="CHEBI:29105"/>
        <label>1</label>
    </ligand>
</feature>
<dbReference type="NCBIfam" id="TIGR03035">
    <property type="entry name" value="trp_arylform"/>
    <property type="match status" value="1"/>
</dbReference>
<dbReference type="Gene3D" id="3.50.30.50">
    <property type="entry name" value="Putative cyclase"/>
    <property type="match status" value="1"/>
</dbReference>
<keyword evidence="5 7" id="KW-0823">Tryptophan catabolism</keyword>
<dbReference type="InterPro" id="IPR017484">
    <property type="entry name" value="Kynurenine_formamidase_bac"/>
</dbReference>
<feature type="binding site" evidence="7">
    <location>
        <position position="61"/>
    </location>
    <ligand>
        <name>Zn(2+)</name>
        <dbReference type="ChEBI" id="CHEBI:29105"/>
        <label>2</label>
    </ligand>
</feature>
<comment type="catalytic activity">
    <reaction evidence="6 7">
        <text>N-formyl-L-kynurenine + H2O = L-kynurenine + formate + H(+)</text>
        <dbReference type="Rhea" id="RHEA:13009"/>
        <dbReference type="ChEBI" id="CHEBI:15377"/>
        <dbReference type="ChEBI" id="CHEBI:15378"/>
        <dbReference type="ChEBI" id="CHEBI:15740"/>
        <dbReference type="ChEBI" id="CHEBI:57959"/>
        <dbReference type="ChEBI" id="CHEBI:58629"/>
        <dbReference type="EC" id="3.5.1.9"/>
    </reaction>
</comment>
<comment type="pathway">
    <text evidence="7">Amino-acid degradation; L-tryptophan degradation via kynurenine pathway; L-kynurenine from L-tryptophan: step 2/2.</text>
</comment>
<keyword evidence="9" id="KW-1185">Reference proteome</keyword>
<feature type="binding site" evidence="7">
    <location>
        <position position="61"/>
    </location>
    <ligand>
        <name>Zn(2+)</name>
        <dbReference type="ChEBI" id="CHEBI:29105"/>
        <label>1</label>
    </ligand>
</feature>
<evidence type="ECO:0000313" key="8">
    <source>
        <dbReference type="EMBL" id="MFC0471504.1"/>
    </source>
</evidence>
<dbReference type="PANTHER" id="PTHR31118">
    <property type="entry name" value="CYCLASE-LIKE PROTEIN 2"/>
    <property type="match status" value="1"/>
</dbReference>
<dbReference type="GO" id="GO:0004061">
    <property type="term" value="F:arylformamidase activity"/>
    <property type="evidence" value="ECO:0007669"/>
    <property type="project" value="UniProtKB-EC"/>
</dbReference>
<sequence length="214" mass="23809">MQSKDNKKAQWIDVSQPLHEGIAHWPEDTPFSYKVTYSKEQTGSVNIGQMTTSVHSGTHVDAPFHFKNDGATILDLDVNLYIGEARIIDISAYEKIDEPTLRQFDLKGVTRLLVKTSVPNQPEVFPESIPYVTADGARYLFENGVRLIGVDVPSVDSLDSKDLEGHHALFKYNIAILENLMLDHVAEGDYELIALPLPLKDADGSPVRAVIRPI</sequence>
<dbReference type="PANTHER" id="PTHR31118:SF32">
    <property type="entry name" value="KYNURENINE FORMAMIDASE"/>
    <property type="match status" value="1"/>
</dbReference>
<proteinExistence type="inferred from homology"/>
<protein>
    <recommendedName>
        <fullName evidence="7">Kynurenine formamidase</fullName>
        <shortName evidence="7">KFA</shortName>
        <shortName evidence="7">KFase</shortName>
        <ecNumber evidence="7">3.5.1.9</ecNumber>
    </recommendedName>
    <alternativeName>
        <fullName evidence="7">Arylformamidase</fullName>
    </alternativeName>
    <alternativeName>
        <fullName evidence="7">N-formylkynurenine formamidase</fullName>
        <shortName evidence="7">FKF</shortName>
    </alternativeName>
</protein>
<feature type="binding site" evidence="7">
    <location>
        <position position="178"/>
    </location>
    <ligand>
        <name>Zn(2+)</name>
        <dbReference type="ChEBI" id="CHEBI:29105"/>
        <label>1</label>
    </ligand>
</feature>
<keyword evidence="2 7" id="KW-0479">Metal-binding</keyword>
<evidence type="ECO:0000256" key="6">
    <source>
        <dbReference type="ARBA" id="ARBA00048496"/>
    </source>
</evidence>
<dbReference type="InterPro" id="IPR007325">
    <property type="entry name" value="KFase/CYL"/>
</dbReference>
<evidence type="ECO:0000256" key="7">
    <source>
        <dbReference type="HAMAP-Rule" id="MF_01969"/>
    </source>
</evidence>
<comment type="similarity">
    <text evidence="7">Belongs to the Cyclase 1 superfamily. KynB family.</text>
</comment>
<comment type="function">
    <text evidence="1 7">Catalyzes the hydrolysis of N-formyl-L-kynurenine to L-kynurenine, the second step in the kynurenine pathway of tryptophan degradation.</text>
</comment>
<evidence type="ECO:0000313" key="9">
    <source>
        <dbReference type="Proteomes" id="UP001589838"/>
    </source>
</evidence>
<organism evidence="8 9">
    <name type="scientific">Halalkalibacter kiskunsagensis</name>
    <dbReference type="NCBI Taxonomy" id="1548599"/>
    <lineage>
        <taxon>Bacteria</taxon>
        <taxon>Bacillati</taxon>
        <taxon>Bacillota</taxon>
        <taxon>Bacilli</taxon>
        <taxon>Bacillales</taxon>
        <taxon>Bacillaceae</taxon>
        <taxon>Halalkalibacter</taxon>
    </lineage>
</organism>
<comment type="caution">
    <text evidence="8">The sequence shown here is derived from an EMBL/GenBank/DDBJ whole genome shotgun (WGS) entry which is preliminary data.</text>
</comment>